<comment type="similarity">
    <text evidence="1">Belongs to the LysR transcriptional regulatory family.</text>
</comment>
<name>A0A511XFL6_9PROT</name>
<dbReference type="CDD" id="cd08422">
    <property type="entry name" value="PBP2_CrgA_like"/>
    <property type="match status" value="1"/>
</dbReference>
<dbReference type="SUPFAM" id="SSF53850">
    <property type="entry name" value="Periplasmic binding protein-like II"/>
    <property type="match status" value="1"/>
</dbReference>
<evidence type="ECO:0000256" key="4">
    <source>
        <dbReference type="ARBA" id="ARBA00023163"/>
    </source>
</evidence>
<dbReference type="GO" id="GO:0043565">
    <property type="term" value="F:sequence-specific DNA binding"/>
    <property type="evidence" value="ECO:0007669"/>
    <property type="project" value="TreeGrafter"/>
</dbReference>
<dbReference type="EMBL" id="BJYF01000077">
    <property type="protein sequence ID" value="GEN61753.1"/>
    <property type="molecule type" value="Genomic_DNA"/>
</dbReference>
<dbReference type="Gene3D" id="1.10.10.10">
    <property type="entry name" value="Winged helix-like DNA-binding domain superfamily/Winged helix DNA-binding domain"/>
    <property type="match status" value="1"/>
</dbReference>
<keyword evidence="3" id="KW-0238">DNA-binding</keyword>
<dbReference type="InterPro" id="IPR036390">
    <property type="entry name" value="WH_DNA-bd_sf"/>
</dbReference>
<dbReference type="Proteomes" id="UP000321635">
    <property type="component" value="Unassembled WGS sequence"/>
</dbReference>
<proteinExistence type="inferred from homology"/>
<keyword evidence="7" id="KW-1185">Reference proteome</keyword>
<dbReference type="PROSITE" id="PS50931">
    <property type="entry name" value="HTH_LYSR"/>
    <property type="match status" value="1"/>
</dbReference>
<dbReference type="InterPro" id="IPR058163">
    <property type="entry name" value="LysR-type_TF_proteobact-type"/>
</dbReference>
<dbReference type="OrthoDB" id="9812435at2"/>
<comment type="caution">
    <text evidence="6">The sequence shown here is derived from an EMBL/GenBank/DDBJ whole genome shotgun (WGS) entry which is preliminary data.</text>
</comment>
<evidence type="ECO:0000259" key="5">
    <source>
        <dbReference type="PROSITE" id="PS50931"/>
    </source>
</evidence>
<evidence type="ECO:0000313" key="6">
    <source>
        <dbReference type="EMBL" id="GEN61753.1"/>
    </source>
</evidence>
<gene>
    <name evidence="6" type="ORF">ANI02nite_36370</name>
</gene>
<sequence length="302" mass="32382">MDRFMELSVFIAAVDKGSLAAAARALGMTPAMAGKYLAALEASLGVPLLHRTTRRQHLTDAGQDYYRRGRLILEALGDADRAALALQDEPRGVLRITAPTTFGAMHLGLPVAEYLQRYPGVTVEMNLQDHFVDLVGGGFDLAVRIGTLADSSLVARRFAASGMIACAAPAYLERVGEPRSPAELAGHARLAFSRASSAGDWTFTDTAGRAHKIESPSRLLADNMQMLQAAALAGAGVAYGPRFVFGEQLAAGTLVELLPGYATESLGIHAVYPSARLISVKVRRFVDMLVEWFGERPTWEAP</sequence>
<dbReference type="GO" id="GO:0003700">
    <property type="term" value="F:DNA-binding transcription factor activity"/>
    <property type="evidence" value="ECO:0007669"/>
    <property type="project" value="InterPro"/>
</dbReference>
<keyword evidence="4" id="KW-0804">Transcription</keyword>
<dbReference type="FunFam" id="3.40.190.290:FF:000001">
    <property type="entry name" value="Transcriptional regulator, LysR family"/>
    <property type="match status" value="1"/>
</dbReference>
<dbReference type="InterPro" id="IPR005119">
    <property type="entry name" value="LysR_subst-bd"/>
</dbReference>
<keyword evidence="2" id="KW-0805">Transcription regulation</keyword>
<reference evidence="6 7" key="1">
    <citation type="submission" date="2019-07" db="EMBL/GenBank/DDBJ databases">
        <title>Whole genome shotgun sequence of Acetobacter nitrogenifigens NBRC 105050.</title>
        <authorList>
            <person name="Hosoyama A."/>
            <person name="Uohara A."/>
            <person name="Ohji S."/>
            <person name="Ichikawa N."/>
        </authorList>
    </citation>
    <scope>NUCLEOTIDE SEQUENCE [LARGE SCALE GENOMIC DNA]</scope>
    <source>
        <strain evidence="6 7">NBRC 105050</strain>
    </source>
</reference>
<dbReference type="SUPFAM" id="SSF46785">
    <property type="entry name" value="Winged helix' DNA-binding domain"/>
    <property type="match status" value="1"/>
</dbReference>
<dbReference type="Pfam" id="PF03466">
    <property type="entry name" value="LysR_substrate"/>
    <property type="match status" value="1"/>
</dbReference>
<dbReference type="GO" id="GO:0006351">
    <property type="term" value="P:DNA-templated transcription"/>
    <property type="evidence" value="ECO:0007669"/>
    <property type="project" value="TreeGrafter"/>
</dbReference>
<dbReference type="Gene3D" id="3.40.190.290">
    <property type="match status" value="1"/>
</dbReference>
<protein>
    <submittedName>
        <fullName evidence="6">LysR family transcriptional regulator</fullName>
    </submittedName>
</protein>
<evidence type="ECO:0000313" key="7">
    <source>
        <dbReference type="Proteomes" id="UP000321635"/>
    </source>
</evidence>
<evidence type="ECO:0000256" key="1">
    <source>
        <dbReference type="ARBA" id="ARBA00009437"/>
    </source>
</evidence>
<organism evidence="6 7">
    <name type="scientific">Acetobacter nitrogenifigens DSM 23921 = NBRC 105050</name>
    <dbReference type="NCBI Taxonomy" id="1120919"/>
    <lineage>
        <taxon>Bacteria</taxon>
        <taxon>Pseudomonadati</taxon>
        <taxon>Pseudomonadota</taxon>
        <taxon>Alphaproteobacteria</taxon>
        <taxon>Acetobacterales</taxon>
        <taxon>Acetobacteraceae</taxon>
        <taxon>Acetobacter</taxon>
    </lineage>
</organism>
<dbReference type="InterPro" id="IPR036388">
    <property type="entry name" value="WH-like_DNA-bd_sf"/>
</dbReference>
<evidence type="ECO:0000256" key="2">
    <source>
        <dbReference type="ARBA" id="ARBA00023015"/>
    </source>
</evidence>
<accession>A0A511XFL6</accession>
<dbReference type="PANTHER" id="PTHR30537">
    <property type="entry name" value="HTH-TYPE TRANSCRIPTIONAL REGULATOR"/>
    <property type="match status" value="1"/>
</dbReference>
<dbReference type="Pfam" id="PF00126">
    <property type="entry name" value="HTH_1"/>
    <property type="match status" value="1"/>
</dbReference>
<dbReference type="PANTHER" id="PTHR30537:SF5">
    <property type="entry name" value="HTH-TYPE TRANSCRIPTIONAL ACTIVATOR TTDR-RELATED"/>
    <property type="match status" value="1"/>
</dbReference>
<dbReference type="STRING" id="1120919.GCA_000429165_03861"/>
<evidence type="ECO:0000256" key="3">
    <source>
        <dbReference type="ARBA" id="ARBA00023125"/>
    </source>
</evidence>
<dbReference type="AlphaFoldDB" id="A0A511XFL6"/>
<feature type="domain" description="HTH lysR-type" evidence="5">
    <location>
        <begin position="1"/>
        <end position="59"/>
    </location>
</feature>
<dbReference type="InterPro" id="IPR000847">
    <property type="entry name" value="LysR_HTH_N"/>
</dbReference>